<feature type="domain" description="Type I restriction modification DNA specificity" evidence="5">
    <location>
        <begin position="87"/>
        <end position="264"/>
    </location>
</feature>
<keyword evidence="2" id="KW-0680">Restriction system</keyword>
<dbReference type="Proteomes" id="UP000436483">
    <property type="component" value="Unassembled WGS sequence"/>
</dbReference>
<comment type="caution">
    <text evidence="6">The sequence shown here is derived from an EMBL/GenBank/DDBJ whole genome shotgun (WGS) entry which is preliminary data.</text>
</comment>
<gene>
    <name evidence="6" type="ORF">GR328_07255</name>
</gene>
<dbReference type="InterPro" id="IPR000055">
    <property type="entry name" value="Restrct_endonuc_typeI_TRD"/>
</dbReference>
<organism evidence="6 7">
    <name type="scientific">Microvirga makkahensis</name>
    <dbReference type="NCBI Taxonomy" id="1128670"/>
    <lineage>
        <taxon>Bacteria</taxon>
        <taxon>Pseudomonadati</taxon>
        <taxon>Pseudomonadota</taxon>
        <taxon>Alphaproteobacteria</taxon>
        <taxon>Hyphomicrobiales</taxon>
        <taxon>Methylobacteriaceae</taxon>
        <taxon>Microvirga</taxon>
    </lineage>
</organism>
<keyword evidence="4" id="KW-0175">Coiled coil</keyword>
<evidence type="ECO:0000313" key="7">
    <source>
        <dbReference type="Proteomes" id="UP000436483"/>
    </source>
</evidence>
<evidence type="ECO:0000256" key="1">
    <source>
        <dbReference type="ARBA" id="ARBA00010923"/>
    </source>
</evidence>
<dbReference type="OrthoDB" id="164285at2"/>
<reference evidence="6 7" key="1">
    <citation type="submission" date="2019-12" db="EMBL/GenBank/DDBJ databases">
        <authorList>
            <person name="Yuan C.-G."/>
        </authorList>
    </citation>
    <scope>NUCLEOTIDE SEQUENCE [LARGE SCALE GENOMIC DNA]</scope>
    <source>
        <strain evidence="6 7">KCTC 23863</strain>
    </source>
</reference>
<feature type="coiled-coil region" evidence="4">
    <location>
        <begin position="252"/>
        <end position="279"/>
    </location>
</feature>
<dbReference type="RefSeq" id="WP_160883849.1">
    <property type="nucleotide sequence ID" value="NZ_WURB01000004.1"/>
</dbReference>
<dbReference type="Gene3D" id="3.90.220.20">
    <property type="entry name" value="DNA methylase specificity domains"/>
    <property type="match status" value="2"/>
</dbReference>
<dbReference type="InterPro" id="IPR044946">
    <property type="entry name" value="Restrct_endonuc_typeI_TRD_sf"/>
</dbReference>
<proteinExistence type="inferred from homology"/>
<dbReference type="SUPFAM" id="SSF116734">
    <property type="entry name" value="DNA methylase specificity domain"/>
    <property type="match status" value="2"/>
</dbReference>
<accession>A0A7X3MQA1</accession>
<dbReference type="InterPro" id="IPR051212">
    <property type="entry name" value="Type-I_RE_S_subunit"/>
</dbReference>
<evidence type="ECO:0000256" key="4">
    <source>
        <dbReference type="SAM" id="Coils"/>
    </source>
</evidence>
<evidence type="ECO:0000256" key="3">
    <source>
        <dbReference type="ARBA" id="ARBA00023125"/>
    </source>
</evidence>
<dbReference type="GO" id="GO:0003677">
    <property type="term" value="F:DNA binding"/>
    <property type="evidence" value="ECO:0007669"/>
    <property type="project" value="UniProtKB-KW"/>
</dbReference>
<dbReference type="EMBL" id="WURB01000004">
    <property type="protein sequence ID" value="MXQ11251.1"/>
    <property type="molecule type" value="Genomic_DNA"/>
</dbReference>
<dbReference type="GO" id="GO:0009307">
    <property type="term" value="P:DNA restriction-modification system"/>
    <property type="evidence" value="ECO:0007669"/>
    <property type="project" value="UniProtKB-KW"/>
</dbReference>
<dbReference type="Pfam" id="PF01420">
    <property type="entry name" value="Methylase_S"/>
    <property type="match status" value="1"/>
</dbReference>
<sequence length="653" mass="72415">MDTQQFLAEFGHIANAQGGISQLRQMIYQLAVTGSLTPRDNSSEDAGQLLSSIEQERQRLIRAKKYKRMLELESEPIRQPQGVKLPATWRWSRLLDVGEINPRNEATDDMLAAFVPMSGVPQLHKAPIVAETKRWSEIKKGYTHFANGDVILAKITPCFENGKAAAIEMLPGDVRIGAGTTELHVFRPIHAGVLPDYVYLFLRSPLFTVEGQANMTGTAGQRRIPTDYFATRAFPLPPTEEQARIVAKVDELMALCDQLEAQQQDRRKLQITLRQSSLQALASAQSPHELQESWQRLQASFGRLFSEPEDVRLFRDVLFDLALRGLLSPDSKLIPSNDSSDKDLSPLPNGWAWKTLSDLSEYITSGSRGWKAYMASVGDLFIRSQDIRQDALIFDSPAFVKLPDRVEGKRTLVRPGDLLLTITGGNVGRCAVVPELPNQAYVSQHVALIRLKEPSLSEFIHFWMINAFGGRAFLARYIYGDKPGLNLAQVGSVLIPAPPAPVVPEILRSLRRHQQLCDELAKQLGAKQDLAARLSTAAVTALTGISIKQEDEAPVKAPQTELIAPLRLGMSPDAKAQAPLATLLARHNGEMSARDLWQRFGGEIDAFYAQLKLEVAHGWIDDPTYVLDREAPDSPKKYPDGAQVAKMKVKVEA</sequence>
<evidence type="ECO:0000313" key="6">
    <source>
        <dbReference type="EMBL" id="MXQ11251.1"/>
    </source>
</evidence>
<dbReference type="PANTHER" id="PTHR43140">
    <property type="entry name" value="TYPE-1 RESTRICTION ENZYME ECOKI SPECIFICITY PROTEIN"/>
    <property type="match status" value="1"/>
</dbReference>
<keyword evidence="3" id="KW-0238">DNA-binding</keyword>
<evidence type="ECO:0000256" key="2">
    <source>
        <dbReference type="ARBA" id="ARBA00022747"/>
    </source>
</evidence>
<keyword evidence="7" id="KW-1185">Reference proteome</keyword>
<comment type="similarity">
    <text evidence="1">Belongs to the type-I restriction system S methylase family.</text>
</comment>
<name>A0A7X3MQA1_9HYPH</name>
<dbReference type="CDD" id="cd17260">
    <property type="entry name" value="RMtype1_S_EcoEI-TRD1-CR1_like"/>
    <property type="match status" value="1"/>
</dbReference>
<dbReference type="AlphaFoldDB" id="A0A7X3MQA1"/>
<reference evidence="6 7" key="2">
    <citation type="submission" date="2020-01" db="EMBL/GenBank/DDBJ databases">
        <title>Microvirga sp. nov., an arsenate reduction bacterium isolated from Tibet hotspring sediments.</title>
        <authorList>
            <person name="Xian W.-D."/>
            <person name="Li W.-J."/>
        </authorList>
    </citation>
    <scope>NUCLEOTIDE SEQUENCE [LARGE SCALE GENOMIC DNA]</scope>
    <source>
        <strain evidence="6 7">KCTC 23863</strain>
    </source>
</reference>
<dbReference type="PANTHER" id="PTHR43140:SF1">
    <property type="entry name" value="TYPE I RESTRICTION ENZYME ECOKI SPECIFICITY SUBUNIT"/>
    <property type="match status" value="1"/>
</dbReference>
<protein>
    <recommendedName>
        <fullName evidence="5">Type I restriction modification DNA specificity domain-containing protein</fullName>
    </recommendedName>
</protein>
<evidence type="ECO:0000259" key="5">
    <source>
        <dbReference type="Pfam" id="PF01420"/>
    </source>
</evidence>